<keyword evidence="2" id="KW-1185">Reference proteome</keyword>
<sequence>MIKNQSNPCKSLSIQTNTGISTITINLICIYCGYTNKIDNFGFVNFHTNLPKTRVGAKNKISNSKLT</sequence>
<reference evidence="1 2" key="1">
    <citation type="journal article" date="2018" name="Sci. Rep.">
        <title>Genomic signatures of local adaptation to the degree of environmental predictability in rotifers.</title>
        <authorList>
            <person name="Franch-Gras L."/>
            <person name="Hahn C."/>
            <person name="Garcia-Roger E.M."/>
            <person name="Carmona M.J."/>
            <person name="Serra M."/>
            <person name="Gomez A."/>
        </authorList>
    </citation>
    <scope>NUCLEOTIDE SEQUENCE [LARGE SCALE GENOMIC DNA]</scope>
    <source>
        <strain evidence="1">HYR1</strain>
    </source>
</reference>
<evidence type="ECO:0000313" key="2">
    <source>
        <dbReference type="Proteomes" id="UP000276133"/>
    </source>
</evidence>
<dbReference type="EMBL" id="REGN01005973">
    <property type="protein sequence ID" value="RNA11384.1"/>
    <property type="molecule type" value="Genomic_DNA"/>
</dbReference>
<organism evidence="1 2">
    <name type="scientific">Brachionus plicatilis</name>
    <name type="common">Marine rotifer</name>
    <name type="synonym">Brachionus muelleri</name>
    <dbReference type="NCBI Taxonomy" id="10195"/>
    <lineage>
        <taxon>Eukaryota</taxon>
        <taxon>Metazoa</taxon>
        <taxon>Spiralia</taxon>
        <taxon>Gnathifera</taxon>
        <taxon>Rotifera</taxon>
        <taxon>Eurotatoria</taxon>
        <taxon>Monogononta</taxon>
        <taxon>Pseudotrocha</taxon>
        <taxon>Ploima</taxon>
        <taxon>Brachionidae</taxon>
        <taxon>Brachionus</taxon>
    </lineage>
</organism>
<evidence type="ECO:0000313" key="1">
    <source>
        <dbReference type="EMBL" id="RNA11384.1"/>
    </source>
</evidence>
<comment type="caution">
    <text evidence="1">The sequence shown here is derived from an EMBL/GenBank/DDBJ whole genome shotgun (WGS) entry which is preliminary data.</text>
</comment>
<protein>
    <submittedName>
        <fullName evidence="1">Uncharacterized protein</fullName>
    </submittedName>
</protein>
<name>A0A3M7QJS3_BRAPC</name>
<dbReference type="Proteomes" id="UP000276133">
    <property type="component" value="Unassembled WGS sequence"/>
</dbReference>
<dbReference type="AlphaFoldDB" id="A0A3M7QJS3"/>
<gene>
    <name evidence="1" type="ORF">BpHYR1_040913</name>
</gene>
<proteinExistence type="predicted"/>
<accession>A0A3M7QJS3</accession>